<evidence type="ECO:0000313" key="6">
    <source>
        <dbReference type="Proteomes" id="UP000481876"/>
    </source>
</evidence>
<sequence>MPTLTRLVLFLALVAAVVYGAMYTLANFVEPDTREITVEIPASKLKPVTIAPPPAPAAELAPAETADTAPQSPQTPQE</sequence>
<dbReference type="GeneID" id="61318664"/>
<evidence type="ECO:0000313" key="4">
    <source>
        <dbReference type="EMBL" id="MBE0562837.1"/>
    </source>
</evidence>
<dbReference type="Proteomes" id="UP000642265">
    <property type="component" value="Unassembled WGS sequence"/>
</dbReference>
<feature type="region of interest" description="Disordered" evidence="1">
    <location>
        <begin position="49"/>
        <end position="78"/>
    </location>
</feature>
<evidence type="ECO:0000313" key="3">
    <source>
        <dbReference type="EMBL" id="KAB2801250.1"/>
    </source>
</evidence>
<proteinExistence type="predicted"/>
<reference evidence="4" key="3">
    <citation type="submission" date="2020-10" db="EMBL/GenBank/DDBJ databases">
        <title>Enrichment of novel Verrucomicrobia, Bacteroidetes and Krumholzibacteria in an oxygen-limited, methane- and iron-fed bioreactor inoculated with Bothnian Sea sediments.</title>
        <authorList>
            <person name="Martins P.D."/>
            <person name="de Jong A."/>
            <person name="Lenstra W.K."/>
            <person name="van Helmond N.A.G.M."/>
            <person name="Slomp C.P."/>
            <person name="Jetten M.S.M."/>
            <person name="Welte C.U."/>
            <person name="Rasigraf O."/>
        </authorList>
    </citation>
    <scope>NUCLEOTIDE SEQUENCE</scope>
    <source>
        <strain evidence="4">MAG47</strain>
    </source>
</reference>
<dbReference type="EMBL" id="WBWS01000013">
    <property type="protein sequence ID" value="KAB2767958.1"/>
    <property type="molecule type" value="Genomic_DNA"/>
</dbReference>
<reference evidence="4" key="2">
    <citation type="submission" date="2020-09" db="EMBL/GenBank/DDBJ databases">
        <authorList>
            <person name="Dalcin Martins P."/>
        </authorList>
    </citation>
    <scope>NUCLEOTIDE SEQUENCE</scope>
    <source>
        <strain evidence="4">MAG47</strain>
    </source>
</reference>
<dbReference type="Proteomes" id="UP000481876">
    <property type="component" value="Unassembled WGS sequence"/>
</dbReference>
<dbReference type="EMBL" id="JACZKO010000048">
    <property type="protein sequence ID" value="MBE0562837.1"/>
    <property type="molecule type" value="Genomic_DNA"/>
</dbReference>
<evidence type="ECO:0000256" key="1">
    <source>
        <dbReference type="SAM" id="MobiDB-lite"/>
    </source>
</evidence>
<gene>
    <name evidence="2" type="ORF">F9L04_13465</name>
    <name evidence="3" type="ORF">F9L06_06060</name>
    <name evidence="4" type="ORF">IH622_18765</name>
</gene>
<feature type="compositionally biased region" description="Low complexity" evidence="1">
    <location>
        <begin position="57"/>
        <end position="70"/>
    </location>
</feature>
<accession>A0A011UCC9</accession>
<organism evidence="4 7">
    <name type="scientific">Brucella anthropi</name>
    <name type="common">Ochrobactrum anthropi</name>
    <dbReference type="NCBI Taxonomy" id="529"/>
    <lineage>
        <taxon>Bacteria</taxon>
        <taxon>Pseudomonadati</taxon>
        <taxon>Pseudomonadota</taxon>
        <taxon>Alphaproteobacteria</taxon>
        <taxon>Hyphomicrobiales</taxon>
        <taxon>Brucellaceae</taxon>
        <taxon>Brucella/Ochrobactrum group</taxon>
        <taxon>Brucella</taxon>
    </lineage>
</organism>
<comment type="caution">
    <text evidence="4">The sequence shown here is derived from an EMBL/GenBank/DDBJ whole genome shotgun (WGS) entry which is preliminary data.</text>
</comment>
<evidence type="ECO:0000313" key="5">
    <source>
        <dbReference type="Proteomes" id="UP000441102"/>
    </source>
</evidence>
<evidence type="ECO:0000313" key="2">
    <source>
        <dbReference type="EMBL" id="KAB2767958.1"/>
    </source>
</evidence>
<name>A0A011UCC9_BRUAN</name>
<dbReference type="AlphaFoldDB" id="A0A011UCC9"/>
<dbReference type="RefSeq" id="WP_010657617.1">
    <property type="nucleotide sequence ID" value="NZ_CP044970.1"/>
</dbReference>
<reference evidence="5 6" key="1">
    <citation type="submission" date="2019-09" db="EMBL/GenBank/DDBJ databases">
        <title>Taxonomic organization of the family Brucellaceae based on a phylogenomic approach.</title>
        <authorList>
            <person name="Leclercq S."/>
            <person name="Cloeckaert A."/>
            <person name="Zygmunt M.S."/>
        </authorList>
    </citation>
    <scope>NUCLEOTIDE SEQUENCE [LARGE SCALE GENOMIC DNA]</scope>
    <source>
        <strain evidence="3 5">CCUG 34461</strain>
        <strain evidence="2 6">LMG 3313</strain>
    </source>
</reference>
<protein>
    <submittedName>
        <fullName evidence="4">Uncharacterized protein</fullName>
    </submittedName>
</protein>
<dbReference type="Proteomes" id="UP000441102">
    <property type="component" value="Unassembled WGS sequence"/>
</dbReference>
<evidence type="ECO:0000313" key="7">
    <source>
        <dbReference type="Proteomes" id="UP000642265"/>
    </source>
</evidence>
<dbReference type="EMBL" id="WBWX01000002">
    <property type="protein sequence ID" value="KAB2801250.1"/>
    <property type="molecule type" value="Genomic_DNA"/>
</dbReference>